<keyword evidence="4" id="KW-1185">Reference proteome</keyword>
<dbReference type="InterPro" id="IPR016032">
    <property type="entry name" value="Sig_transdc_resp-reg_C-effctor"/>
</dbReference>
<accession>U7QSU3</accession>
<dbReference type="SMART" id="SM00421">
    <property type="entry name" value="HTH_LUXR"/>
    <property type="match status" value="1"/>
</dbReference>
<evidence type="ECO:0000313" key="4">
    <source>
        <dbReference type="Proteomes" id="UP000017133"/>
    </source>
</evidence>
<dbReference type="Pfam" id="PF00196">
    <property type="entry name" value="GerE"/>
    <property type="match status" value="1"/>
</dbReference>
<dbReference type="PROSITE" id="PS00622">
    <property type="entry name" value="HTH_LUXR_1"/>
    <property type="match status" value="1"/>
</dbReference>
<comment type="caution">
    <text evidence="3">The sequence shown here is derived from an EMBL/GenBank/DDBJ whole genome shotgun (WGS) entry which is preliminary data.</text>
</comment>
<dbReference type="PATRIC" id="fig|1389415.4.peg.4464"/>
<sequence length="120" mass="14085">MDENNQCIGVASHAREIEYFAISHYIKHHMFIPVNFRPPNDILKEKEWIVIYLFCCGLNNKDIAVEMKISCCTVEKCFESIYEKLSVGSIIELRCLCKEKGYDLYVPPKYYQDVGYFLLN</sequence>
<dbReference type="InterPro" id="IPR000792">
    <property type="entry name" value="Tscrpt_reg_LuxR_C"/>
</dbReference>
<dbReference type="InterPro" id="IPR036388">
    <property type="entry name" value="WH-like_DNA-bd_sf"/>
</dbReference>
<keyword evidence="1" id="KW-0238">DNA-binding</keyword>
<dbReference type="EMBL" id="AXDT01000253">
    <property type="protein sequence ID" value="ERT10913.1"/>
    <property type="molecule type" value="Genomic_DNA"/>
</dbReference>
<reference evidence="3 4" key="1">
    <citation type="submission" date="2013-10" db="EMBL/GenBank/DDBJ databases">
        <title>Whole Genome Shotgun Sequence of Photorhabdus temperata J3.</title>
        <authorList>
            <person name="Park G.-S."/>
            <person name="Hong S.-J."/>
            <person name="Shin J.-H."/>
        </authorList>
    </citation>
    <scope>NUCLEOTIDE SEQUENCE [LARGE SCALE GENOMIC DNA]</scope>
    <source>
        <strain evidence="3 4">J3</strain>
    </source>
</reference>
<feature type="domain" description="HTH luxR-type" evidence="2">
    <location>
        <begin position="57"/>
        <end position="84"/>
    </location>
</feature>
<organism evidence="3 4">
    <name type="scientific">Photorhabdus temperata J3</name>
    <dbReference type="NCBI Taxonomy" id="1389415"/>
    <lineage>
        <taxon>Bacteria</taxon>
        <taxon>Pseudomonadati</taxon>
        <taxon>Pseudomonadota</taxon>
        <taxon>Gammaproteobacteria</taxon>
        <taxon>Enterobacterales</taxon>
        <taxon>Morganellaceae</taxon>
        <taxon>Photorhabdus</taxon>
    </lineage>
</organism>
<dbReference type="Proteomes" id="UP000017133">
    <property type="component" value="Unassembled WGS sequence"/>
</dbReference>
<name>U7QSU3_PHOTE</name>
<dbReference type="SUPFAM" id="SSF46894">
    <property type="entry name" value="C-terminal effector domain of the bipartite response regulators"/>
    <property type="match status" value="1"/>
</dbReference>
<evidence type="ECO:0000259" key="2">
    <source>
        <dbReference type="PROSITE" id="PS00622"/>
    </source>
</evidence>
<dbReference type="Gene3D" id="1.10.10.10">
    <property type="entry name" value="Winged helix-like DNA-binding domain superfamily/Winged helix DNA-binding domain"/>
    <property type="match status" value="1"/>
</dbReference>
<dbReference type="GO" id="GO:0006355">
    <property type="term" value="P:regulation of DNA-templated transcription"/>
    <property type="evidence" value="ECO:0007669"/>
    <property type="project" value="InterPro"/>
</dbReference>
<evidence type="ECO:0000256" key="1">
    <source>
        <dbReference type="ARBA" id="ARBA00023125"/>
    </source>
</evidence>
<dbReference type="GO" id="GO:0003677">
    <property type="term" value="F:DNA binding"/>
    <property type="evidence" value="ECO:0007669"/>
    <property type="project" value="UniProtKB-KW"/>
</dbReference>
<proteinExistence type="predicted"/>
<gene>
    <name evidence="3" type="ORF">O185_22320</name>
</gene>
<protein>
    <recommendedName>
        <fullName evidence="2">HTH luxR-type domain-containing protein</fullName>
    </recommendedName>
</protein>
<evidence type="ECO:0000313" key="3">
    <source>
        <dbReference type="EMBL" id="ERT10913.1"/>
    </source>
</evidence>
<dbReference type="RefSeq" id="WP_023046150.1">
    <property type="nucleotide sequence ID" value="NZ_AXDT01000253.1"/>
</dbReference>
<dbReference type="AlphaFoldDB" id="U7QSU3"/>